<keyword evidence="3" id="KW-0449">Lipoprotein</keyword>
<sequence length="381" mass="42193">MKPTKTLALALLMTSLAACSGSKKDKPKLDYQSENNKIVNLEVPPDLNDPRNGDLYSLPKGTIASPNAMKQTAGKANKAVLATVKDAYIERSGTQRWLVVKNKSAAEMWPLLRAFWQEAGFTIYSEEPQAGLMETEWAENRAKLPSQGLRRLFDAVGMGGVYTTSERDKFLIRMERSQSGDGVDVFFTHKGLEEVFDSKKEESTVWQPRANDPNLEAAFLARFMQYLGVDEAAIDRQMQTQIDQSKGTAFAKIDGDSVIVYGAPERNVNRVASALDRVGLTVQQFVSERGMFVVRPAPSVSETVTQAEADNKKPSRLARLFGKKDTSETETSTASTQAAQMYVGLEALENGQRVVLLDQFGKPMTGTNATKWLEALYRELK</sequence>
<evidence type="ECO:0000256" key="1">
    <source>
        <dbReference type="SAM" id="SignalP"/>
    </source>
</evidence>
<keyword evidence="4" id="KW-1185">Reference proteome</keyword>
<dbReference type="EMBL" id="FXUV02000024">
    <property type="protein sequence ID" value="SNB69813.1"/>
    <property type="molecule type" value="Genomic_DNA"/>
</dbReference>
<dbReference type="Gene3D" id="3.30.310.170">
    <property type="entry name" value="Outer membrane protein assembly factor BamC"/>
    <property type="match status" value="1"/>
</dbReference>
<evidence type="ECO:0000313" key="2">
    <source>
        <dbReference type="EMBL" id="SMQ12467.1"/>
    </source>
</evidence>
<proteinExistence type="predicted"/>
<feature type="signal peptide" evidence="1">
    <location>
        <begin position="1"/>
        <end position="20"/>
    </location>
</feature>
<keyword evidence="1" id="KW-0732">Signal</keyword>
<dbReference type="STRING" id="1522312.GCA_900177895_01099"/>
<dbReference type="Pfam" id="PF06804">
    <property type="entry name" value="Lipoprotein_18"/>
    <property type="match status" value="1"/>
</dbReference>
<organism evidence="3 4">
    <name type="scientific">Kingella negevensis</name>
    <dbReference type="NCBI Taxonomy" id="1522312"/>
    <lineage>
        <taxon>Bacteria</taxon>
        <taxon>Pseudomonadati</taxon>
        <taxon>Pseudomonadota</taxon>
        <taxon>Betaproteobacteria</taxon>
        <taxon>Neisseriales</taxon>
        <taxon>Neisseriaceae</taxon>
        <taxon>Kingella</taxon>
    </lineage>
</organism>
<feature type="chain" id="PRO_5015075292" evidence="1">
    <location>
        <begin position="21"/>
        <end position="381"/>
    </location>
</feature>
<reference evidence="3 4" key="2">
    <citation type="submission" date="2017-06" db="EMBL/GenBank/DDBJ databases">
        <authorList>
            <person name="Kim H.J."/>
            <person name="Triplett B.A."/>
        </authorList>
    </citation>
    <scope>NUCLEOTIDE SEQUENCE [LARGE SCALE GENOMIC DNA]</scope>
    <source>
        <strain evidence="3">Kingella_eburonensis</strain>
    </source>
</reference>
<dbReference type="EMBL" id="FXUV01000022">
    <property type="protein sequence ID" value="SMQ12467.1"/>
    <property type="molecule type" value="Genomic_DNA"/>
</dbReference>
<dbReference type="InterPro" id="IPR042268">
    <property type="entry name" value="BamC_C"/>
</dbReference>
<accession>A0A238TD42</accession>
<name>A0A238TD42_9NEIS</name>
<reference evidence="2" key="1">
    <citation type="submission" date="2017-05" db="EMBL/GenBank/DDBJ databases">
        <authorList>
            <person name="Song R."/>
            <person name="Chenine A.L."/>
            <person name="Ruprecht R.M."/>
        </authorList>
    </citation>
    <scope>NUCLEOTIDE SEQUENCE</scope>
    <source>
        <strain evidence="2">Kingella_eburonensis</strain>
    </source>
</reference>
<dbReference type="PROSITE" id="PS51257">
    <property type="entry name" value="PROKAR_LIPOPROTEIN"/>
    <property type="match status" value="1"/>
</dbReference>
<dbReference type="RefSeq" id="WP_032137327.1">
    <property type="nucleotide sequence ID" value="NZ_CCNJ01000050.1"/>
</dbReference>
<dbReference type="AlphaFoldDB" id="A0A238TD42"/>
<dbReference type="OrthoDB" id="5291099at2"/>
<evidence type="ECO:0000313" key="3">
    <source>
        <dbReference type="EMBL" id="SNB69813.1"/>
    </source>
</evidence>
<dbReference type="GeneID" id="83625153"/>
<evidence type="ECO:0000313" key="4">
    <source>
        <dbReference type="Proteomes" id="UP000215450"/>
    </source>
</evidence>
<protein>
    <submittedName>
        <fullName evidence="3">Lipoprotein</fullName>
    </submittedName>
</protein>
<dbReference type="Proteomes" id="UP000215450">
    <property type="component" value="Unassembled WGS sequence"/>
</dbReference>
<dbReference type="InterPro" id="IPR010653">
    <property type="entry name" value="NlpB/DapX"/>
</dbReference>
<gene>
    <name evidence="3" type="ORF">KEBURONENSIS_01292</name>
    <name evidence="2" type="ORF">KEBURONENSIS_01367</name>
</gene>